<name>A0A2K0T4X2_9HYPO</name>
<dbReference type="OrthoDB" id="4356994at2759"/>
<protein>
    <submittedName>
        <fullName evidence="1">Uncharacterized protein</fullName>
    </submittedName>
</protein>
<evidence type="ECO:0000313" key="2">
    <source>
        <dbReference type="Proteomes" id="UP000236546"/>
    </source>
</evidence>
<reference evidence="1 2" key="1">
    <citation type="submission" date="2017-02" db="EMBL/GenBank/DDBJ databases">
        <title>Genomes of Trichoderma spp. with biocontrol activity.</title>
        <authorList>
            <person name="Gardiner D."/>
            <person name="Kazan K."/>
            <person name="Vos C."/>
            <person name="Harvey P."/>
        </authorList>
    </citation>
    <scope>NUCLEOTIDE SEQUENCE [LARGE SCALE GENOMIC DNA]</scope>
    <source>
        <strain evidence="1 2">A5MH</strain>
    </source>
</reference>
<dbReference type="EMBL" id="MTYH01000068">
    <property type="protein sequence ID" value="PNP40560.1"/>
    <property type="molecule type" value="Genomic_DNA"/>
</dbReference>
<dbReference type="AlphaFoldDB" id="A0A2K0T4X2"/>
<dbReference type="Proteomes" id="UP000236546">
    <property type="component" value="Unassembled WGS sequence"/>
</dbReference>
<evidence type="ECO:0000313" key="1">
    <source>
        <dbReference type="EMBL" id="PNP40560.1"/>
    </source>
</evidence>
<sequence length="218" mass="24597">MPRLDQVFDLTETVLLSSFAANTLMISLYQRYFRHVESSYNEMSQGFWETHYAIDNAVEHCRATLLAPHMNGNSGNDPLAVGLRMNLDSIKMNLHETALFRVEKDQLPENLATDANSKCAFAVTDIVRTVQVGLQLTGSRAVTFRQLSRFFVWPITTAIQVCFRMLYTGTGDFASYISFLRILSHAMKEIIDPDQIPPGLFENAEAKIADAARGVRRK</sequence>
<comment type="caution">
    <text evidence="1">The sequence shown here is derived from an EMBL/GenBank/DDBJ whole genome shotgun (WGS) entry which is preliminary data.</text>
</comment>
<gene>
    <name evidence="1" type="ORF">TGAMA5MH_07557</name>
</gene>
<proteinExistence type="predicted"/>
<organism evidence="1 2">
    <name type="scientific">Trichoderma gamsii</name>
    <dbReference type="NCBI Taxonomy" id="398673"/>
    <lineage>
        <taxon>Eukaryota</taxon>
        <taxon>Fungi</taxon>
        <taxon>Dikarya</taxon>
        <taxon>Ascomycota</taxon>
        <taxon>Pezizomycotina</taxon>
        <taxon>Sordariomycetes</taxon>
        <taxon>Hypocreomycetidae</taxon>
        <taxon>Hypocreales</taxon>
        <taxon>Hypocreaceae</taxon>
        <taxon>Trichoderma</taxon>
    </lineage>
</organism>
<accession>A0A2K0T4X2</accession>